<evidence type="ECO:0000256" key="1">
    <source>
        <dbReference type="SAM" id="Phobius"/>
    </source>
</evidence>
<dbReference type="EMBL" id="SJPW01000014">
    <property type="protein sequence ID" value="TWU43675.1"/>
    <property type="molecule type" value="Genomic_DNA"/>
</dbReference>
<feature type="transmembrane region" description="Helical" evidence="1">
    <location>
        <begin position="106"/>
        <end position="126"/>
    </location>
</feature>
<comment type="caution">
    <text evidence="2">The sequence shown here is derived from an EMBL/GenBank/DDBJ whole genome shotgun (WGS) entry which is preliminary data.</text>
</comment>
<accession>A0A5C6E4S4</accession>
<feature type="transmembrane region" description="Helical" evidence="1">
    <location>
        <begin position="26"/>
        <end position="45"/>
    </location>
</feature>
<dbReference type="Proteomes" id="UP000318288">
    <property type="component" value="Unassembled WGS sequence"/>
</dbReference>
<reference evidence="2 3" key="1">
    <citation type="submission" date="2019-02" db="EMBL/GenBank/DDBJ databases">
        <title>Deep-cultivation of Planctomycetes and their phenomic and genomic characterization uncovers novel biology.</title>
        <authorList>
            <person name="Wiegand S."/>
            <person name="Jogler M."/>
            <person name="Boedeker C."/>
            <person name="Pinto D."/>
            <person name="Vollmers J."/>
            <person name="Rivas-Marin E."/>
            <person name="Kohn T."/>
            <person name="Peeters S.H."/>
            <person name="Heuer A."/>
            <person name="Rast P."/>
            <person name="Oberbeckmann S."/>
            <person name="Bunk B."/>
            <person name="Jeske O."/>
            <person name="Meyerdierks A."/>
            <person name="Storesund J.E."/>
            <person name="Kallscheuer N."/>
            <person name="Luecker S."/>
            <person name="Lage O.M."/>
            <person name="Pohl T."/>
            <person name="Merkel B.J."/>
            <person name="Hornburger P."/>
            <person name="Mueller R.-W."/>
            <person name="Bruemmer F."/>
            <person name="Labrenz M."/>
            <person name="Spormann A.M."/>
            <person name="Op Den Camp H."/>
            <person name="Overmann J."/>
            <person name="Amann R."/>
            <person name="Jetten M.S.M."/>
            <person name="Mascher T."/>
            <person name="Medema M.H."/>
            <person name="Devos D.P."/>
            <person name="Kaster A.-K."/>
            <person name="Ovreas L."/>
            <person name="Rohde M."/>
            <person name="Galperin M.Y."/>
            <person name="Jogler C."/>
        </authorList>
    </citation>
    <scope>NUCLEOTIDE SEQUENCE [LARGE SCALE GENOMIC DNA]</scope>
    <source>
        <strain evidence="2 3">Poly51</strain>
    </source>
</reference>
<gene>
    <name evidence="2" type="ORF">Poly51_61970</name>
</gene>
<organism evidence="2 3">
    <name type="scientific">Rubripirellula tenax</name>
    <dbReference type="NCBI Taxonomy" id="2528015"/>
    <lineage>
        <taxon>Bacteria</taxon>
        <taxon>Pseudomonadati</taxon>
        <taxon>Planctomycetota</taxon>
        <taxon>Planctomycetia</taxon>
        <taxon>Pirellulales</taxon>
        <taxon>Pirellulaceae</taxon>
        <taxon>Rubripirellula</taxon>
    </lineage>
</organism>
<keyword evidence="1" id="KW-0472">Membrane</keyword>
<proteinExistence type="predicted"/>
<keyword evidence="3" id="KW-1185">Reference proteome</keyword>
<sequence>MTQHESLAPSADGQSNARPLSLREEAIGYGIVPFIGLLFVIGMHLATTALWPFLTLLLAFTLFFLSLIVPVFRLRYNVASLSILPFCSYVVNNFDVGYGRTYTAPGIAMILATLLFIVVVGVTIPIKALLVAWANDDTQAADNQPMHRSGGG</sequence>
<keyword evidence="1" id="KW-0812">Transmembrane</keyword>
<protein>
    <submittedName>
        <fullName evidence="2">Uncharacterized protein</fullName>
    </submittedName>
</protein>
<evidence type="ECO:0000313" key="3">
    <source>
        <dbReference type="Proteomes" id="UP000318288"/>
    </source>
</evidence>
<feature type="transmembrane region" description="Helical" evidence="1">
    <location>
        <begin position="51"/>
        <end position="69"/>
    </location>
</feature>
<keyword evidence="1" id="KW-1133">Transmembrane helix</keyword>
<name>A0A5C6E4S4_9BACT</name>
<dbReference type="AlphaFoldDB" id="A0A5C6E4S4"/>
<evidence type="ECO:0000313" key="2">
    <source>
        <dbReference type="EMBL" id="TWU43675.1"/>
    </source>
</evidence>